<evidence type="ECO:0000313" key="2">
    <source>
        <dbReference type="Proteomes" id="UP000464524"/>
    </source>
</evidence>
<organism evidence="1 2">
    <name type="scientific">Paraglaciecola mesophila</name>
    <dbReference type="NCBI Taxonomy" id="197222"/>
    <lineage>
        <taxon>Bacteria</taxon>
        <taxon>Pseudomonadati</taxon>
        <taxon>Pseudomonadota</taxon>
        <taxon>Gammaproteobacteria</taxon>
        <taxon>Alteromonadales</taxon>
        <taxon>Alteromonadaceae</taxon>
        <taxon>Paraglaciecola</taxon>
    </lineage>
</organism>
<proteinExistence type="predicted"/>
<gene>
    <name evidence="1" type="ORF">FX988_00171</name>
</gene>
<dbReference type="AlphaFoldDB" id="A0A857JFD8"/>
<evidence type="ECO:0000313" key="1">
    <source>
        <dbReference type="EMBL" id="QHJ09962.1"/>
    </source>
</evidence>
<sequence>MDKSKIKSTFDKDYGVIISVEDEDTADLLDDFLTEKFFVFYNTRDKNGLKEFIFGFASSVERVQLIIDSFLKDV</sequence>
<name>A0A857JFD8_9ALTE</name>
<dbReference type="EMBL" id="CP047656">
    <property type="protein sequence ID" value="QHJ09962.1"/>
    <property type="molecule type" value="Genomic_DNA"/>
</dbReference>
<accession>A0A857JFD8</accession>
<dbReference type="Proteomes" id="UP000464524">
    <property type="component" value="Chromosome"/>
</dbReference>
<keyword evidence="2" id="KW-1185">Reference proteome</keyword>
<protein>
    <submittedName>
        <fullName evidence="1">Uncharacterized protein</fullName>
    </submittedName>
</protein>
<reference evidence="1 2" key="1">
    <citation type="submission" date="2019-12" db="EMBL/GenBank/DDBJ databases">
        <title>Genome sequencing and assembly of endphytes of Porphyra tenera.</title>
        <authorList>
            <person name="Park J.M."/>
            <person name="Shin R."/>
            <person name="Jo S.H."/>
        </authorList>
    </citation>
    <scope>NUCLEOTIDE SEQUENCE [LARGE SCALE GENOMIC DNA]</scope>
    <source>
        <strain evidence="1 2">GPM4</strain>
    </source>
</reference>
<dbReference type="KEGG" id="pmes:FX988_00171"/>
<dbReference type="RefSeq" id="WP_033186115.1">
    <property type="nucleotide sequence ID" value="NZ_CP047656.1"/>
</dbReference>